<keyword evidence="4 7" id="KW-1133">Transmembrane helix</keyword>
<feature type="transmembrane region" description="Helical" evidence="7">
    <location>
        <begin position="140"/>
        <end position="160"/>
    </location>
</feature>
<name>A0A364RCF8_9BACT</name>
<dbReference type="Proteomes" id="UP000251692">
    <property type="component" value="Unassembled WGS sequence"/>
</dbReference>
<dbReference type="PANTHER" id="PTHR30509">
    <property type="entry name" value="P-HYDROXYBENZOIC ACID EFFLUX PUMP SUBUNIT-RELATED"/>
    <property type="match status" value="1"/>
</dbReference>
<comment type="similarity">
    <text evidence="6">Belongs to the YccS/YhfK family.</text>
</comment>
<feature type="domain" description="Integral membrane bound transporter" evidence="9">
    <location>
        <begin position="404"/>
        <end position="528"/>
    </location>
</feature>
<dbReference type="InterPro" id="IPR032692">
    <property type="entry name" value="YccS_N"/>
</dbReference>
<sequence length="720" mass="80973">MNSQTREIRHFFFSQYFSDGLRITLGILLPSLVFAHFNEFQTGLTLSLGALCVSITDTPGPVLHKRNAMLLCSLLIFVIAMLTGFARLYVWLLGLEVLLLSFLFSMFLVYGNRAAALGTSGLLVMILMMDTALTPAEVPGYSALIMAGGVWYAVLSLLFFQIRPYLAAQQALGECVHEVAKFLRIKADFYNTHTNLEDDYKKLVAQQVQVSEKQDAVREILFKTRVVVKESTHASRALLLTFVDLMDLYEQILANAFDYAMIRERFGNTGILPDVASHIRAVANELDNIGFAIQSNTRYRSLPNLNAQLDELKQKIDALERQGNTGSLLVLKKIMVNLRSLTQHLHAIMGFLNAGPANPLNKPNMLDYDRFVSHQSFDIKKIRENLTFNSSIFKHSFRVALVCFFGFLLTKFLAYGPHSYWVLLTIIVILKPGFSLTKQRNYERIVGTLIGGLIGVLVLAFVKDKTAQFILLLFLMVGTYSFQRVNYTISVIFMTPFVLILFSFMGVGGIDLVQERIVDTFIGAGIAFSASYFLFPSWESQLIKGFMQHVLKANSDYLWRIGELMTGKEDNILEYKLARKEVYVSSANLSAAFQRMLSEPRSKQWRSKEVHKFRVLTHVLSSSMAALGASVQERPSGVYAPDMLRSVRRSLHLLSESINALNPAAKSAHLVKLLPEMADQVVTIPEDAALQEHLDFIQKISSDILKVTEAATNPKHRLEV</sequence>
<accession>A0A364RCF8</accession>
<dbReference type="GO" id="GO:0005886">
    <property type="term" value="C:plasma membrane"/>
    <property type="evidence" value="ECO:0007669"/>
    <property type="project" value="UniProtKB-SubCell"/>
</dbReference>
<dbReference type="EMBL" id="QMDV01000004">
    <property type="protein sequence ID" value="RAU82040.1"/>
    <property type="molecule type" value="Genomic_DNA"/>
</dbReference>
<dbReference type="AlphaFoldDB" id="A0A364RCF8"/>
<evidence type="ECO:0000259" key="8">
    <source>
        <dbReference type="Pfam" id="PF12805"/>
    </source>
</evidence>
<evidence type="ECO:0000256" key="6">
    <source>
        <dbReference type="ARBA" id="ARBA00043993"/>
    </source>
</evidence>
<evidence type="ECO:0000256" key="4">
    <source>
        <dbReference type="ARBA" id="ARBA00022989"/>
    </source>
</evidence>
<keyword evidence="2" id="KW-1003">Cell membrane</keyword>
<protein>
    <submittedName>
        <fullName evidence="10">Uncharacterized protein</fullName>
    </submittedName>
</protein>
<feature type="transmembrane region" description="Helical" evidence="7">
    <location>
        <begin position="68"/>
        <end position="90"/>
    </location>
</feature>
<keyword evidence="3 7" id="KW-0812">Transmembrane</keyword>
<evidence type="ECO:0000313" key="10">
    <source>
        <dbReference type="EMBL" id="RAU82040.1"/>
    </source>
</evidence>
<evidence type="ECO:0000259" key="9">
    <source>
        <dbReference type="Pfam" id="PF13515"/>
    </source>
</evidence>
<comment type="subcellular location">
    <subcellularLocation>
        <location evidence="1">Cell membrane</location>
        <topology evidence="1">Multi-pass membrane protein</topology>
    </subcellularLocation>
</comment>
<organism evidence="10 11">
    <name type="scientific">Pontibacter arcticus</name>
    <dbReference type="NCBI Taxonomy" id="2080288"/>
    <lineage>
        <taxon>Bacteria</taxon>
        <taxon>Pseudomonadati</taxon>
        <taxon>Bacteroidota</taxon>
        <taxon>Cytophagia</taxon>
        <taxon>Cytophagales</taxon>
        <taxon>Hymenobacteraceae</taxon>
        <taxon>Pontibacter</taxon>
    </lineage>
</organism>
<proteinExistence type="inferred from homology"/>
<reference evidence="10 11" key="2">
    <citation type="submission" date="2018-07" db="EMBL/GenBank/DDBJ databases">
        <title>Pontibacter sp. 2b14 genomic sequence and assembly.</title>
        <authorList>
            <person name="Du Z.-J."/>
        </authorList>
    </citation>
    <scope>NUCLEOTIDE SEQUENCE [LARGE SCALE GENOMIC DNA]</scope>
    <source>
        <strain evidence="10 11">2b14</strain>
    </source>
</reference>
<feature type="transmembrane region" description="Helical" evidence="7">
    <location>
        <begin position="467"/>
        <end position="482"/>
    </location>
</feature>
<keyword evidence="5 7" id="KW-0472">Membrane</keyword>
<evidence type="ECO:0000313" key="11">
    <source>
        <dbReference type="Proteomes" id="UP000251692"/>
    </source>
</evidence>
<feature type="domain" description="Integral membrane protein YccS N-terminal" evidence="8">
    <location>
        <begin position="69"/>
        <end position="343"/>
    </location>
</feature>
<evidence type="ECO:0000256" key="7">
    <source>
        <dbReference type="SAM" id="Phobius"/>
    </source>
</evidence>
<feature type="transmembrane region" description="Helical" evidence="7">
    <location>
        <begin position="97"/>
        <end position="128"/>
    </location>
</feature>
<evidence type="ECO:0000256" key="3">
    <source>
        <dbReference type="ARBA" id="ARBA00022692"/>
    </source>
</evidence>
<feature type="transmembrane region" description="Helical" evidence="7">
    <location>
        <begin position="444"/>
        <end position="461"/>
    </location>
</feature>
<reference evidence="10 11" key="1">
    <citation type="submission" date="2018-06" db="EMBL/GenBank/DDBJ databases">
        <authorList>
            <person name="Liu Z.-W."/>
        </authorList>
    </citation>
    <scope>NUCLEOTIDE SEQUENCE [LARGE SCALE GENOMIC DNA]</scope>
    <source>
        <strain evidence="10 11">2b14</strain>
    </source>
</reference>
<dbReference type="Pfam" id="PF12805">
    <property type="entry name" value="FUSC-like"/>
    <property type="match status" value="1"/>
</dbReference>
<dbReference type="RefSeq" id="WP_112306716.1">
    <property type="nucleotide sequence ID" value="NZ_QMDV01000004.1"/>
</dbReference>
<feature type="transmembrane region" description="Helical" evidence="7">
    <location>
        <begin position="516"/>
        <end position="535"/>
    </location>
</feature>
<feature type="transmembrane region" description="Helical" evidence="7">
    <location>
        <begin position="489"/>
        <end position="510"/>
    </location>
</feature>
<comment type="caution">
    <text evidence="10">The sequence shown here is derived from an EMBL/GenBank/DDBJ whole genome shotgun (WGS) entry which is preliminary data.</text>
</comment>
<dbReference type="Pfam" id="PF13515">
    <property type="entry name" value="FUSC_2"/>
    <property type="match status" value="1"/>
</dbReference>
<dbReference type="PANTHER" id="PTHR30509:SF8">
    <property type="entry name" value="INNER MEMBRANE PROTEIN YCCS"/>
    <property type="match status" value="1"/>
</dbReference>
<evidence type="ECO:0000256" key="2">
    <source>
        <dbReference type="ARBA" id="ARBA00022475"/>
    </source>
</evidence>
<keyword evidence="11" id="KW-1185">Reference proteome</keyword>
<feature type="transmembrane region" description="Helical" evidence="7">
    <location>
        <begin position="397"/>
        <end position="414"/>
    </location>
</feature>
<evidence type="ECO:0000256" key="1">
    <source>
        <dbReference type="ARBA" id="ARBA00004651"/>
    </source>
</evidence>
<dbReference type="InterPro" id="IPR049453">
    <property type="entry name" value="Memb_transporter_dom"/>
</dbReference>
<feature type="transmembrane region" description="Helical" evidence="7">
    <location>
        <begin position="20"/>
        <end position="37"/>
    </location>
</feature>
<gene>
    <name evidence="10" type="ORF">DP923_13970</name>
</gene>
<dbReference type="OrthoDB" id="8670769at2"/>
<evidence type="ECO:0000256" key="5">
    <source>
        <dbReference type="ARBA" id="ARBA00023136"/>
    </source>
</evidence>